<feature type="region of interest" description="Disordered" evidence="1">
    <location>
        <begin position="1"/>
        <end position="63"/>
    </location>
</feature>
<feature type="compositionally biased region" description="Basic and acidic residues" evidence="1">
    <location>
        <begin position="27"/>
        <end position="52"/>
    </location>
</feature>
<dbReference type="Proteomes" id="UP000501891">
    <property type="component" value="Chromosome"/>
</dbReference>
<name>A0A858R4D5_9PROT</name>
<evidence type="ECO:0000313" key="2">
    <source>
        <dbReference type="EMBL" id="QJE72053.1"/>
    </source>
</evidence>
<sequence>MPKNPRNIDTDDGIPAKASQGNAPHVGGDKDVRRIESEQAAEDPKAKGREGQAKGSHTHGRGG</sequence>
<organism evidence="2 3">
    <name type="scientific">Aerophototrophica crusticola</name>
    <dbReference type="NCBI Taxonomy" id="1709002"/>
    <lineage>
        <taxon>Bacteria</taxon>
        <taxon>Pseudomonadati</taxon>
        <taxon>Pseudomonadota</taxon>
        <taxon>Alphaproteobacteria</taxon>
        <taxon>Rhodospirillales</taxon>
        <taxon>Rhodospirillaceae</taxon>
        <taxon>Aerophototrophica</taxon>
    </lineage>
</organism>
<protein>
    <submittedName>
        <fullName evidence="2">Uncharacterized protein</fullName>
    </submittedName>
</protein>
<keyword evidence="3" id="KW-1185">Reference proteome</keyword>
<accession>A0A858R4D5</accession>
<proteinExistence type="predicted"/>
<dbReference type="AlphaFoldDB" id="A0A858R4D5"/>
<evidence type="ECO:0000313" key="3">
    <source>
        <dbReference type="Proteomes" id="UP000501891"/>
    </source>
</evidence>
<gene>
    <name evidence="2" type="ORF">HHL28_02090</name>
</gene>
<dbReference type="KEGG" id="acru:HHL28_02090"/>
<dbReference type="EMBL" id="CP051775">
    <property type="protein sequence ID" value="QJE72053.1"/>
    <property type="molecule type" value="Genomic_DNA"/>
</dbReference>
<evidence type="ECO:0000256" key="1">
    <source>
        <dbReference type="SAM" id="MobiDB-lite"/>
    </source>
</evidence>
<reference evidence="2" key="1">
    <citation type="submission" date="2020-04" db="EMBL/GenBank/DDBJ databases">
        <title>A desert anoxygenic phototrophic bacterium fixes CO2 using RubisCO under aerobic conditions.</title>
        <authorList>
            <person name="Tang K."/>
        </authorList>
    </citation>
    <scope>NUCLEOTIDE SEQUENCE [LARGE SCALE GENOMIC DNA]</scope>
    <source>
        <strain evidence="2">MIMtkB3</strain>
    </source>
</reference>